<feature type="domain" description="NlpC/P60" evidence="7">
    <location>
        <begin position="616"/>
        <end position="739"/>
    </location>
</feature>
<dbReference type="Proteomes" id="UP000032483">
    <property type="component" value="Unassembled WGS sequence"/>
</dbReference>
<evidence type="ECO:0000256" key="5">
    <source>
        <dbReference type="SAM" id="MobiDB-lite"/>
    </source>
</evidence>
<dbReference type="PANTHER" id="PTHR47053:SF5">
    <property type="entry name" value="BIFUNCTIONAL MURAMIDASE_DL-ENDOPEPTIDASE CWLT"/>
    <property type="match status" value="1"/>
</dbReference>
<dbReference type="EMBL" id="JXXK01000032">
    <property type="protein sequence ID" value="KJF38732.1"/>
    <property type="molecule type" value="Genomic_DNA"/>
</dbReference>
<evidence type="ECO:0000256" key="1">
    <source>
        <dbReference type="ARBA" id="ARBA00007074"/>
    </source>
</evidence>
<keyword evidence="6" id="KW-1133">Transmembrane helix</keyword>
<keyword evidence="6" id="KW-0472">Membrane</keyword>
<feature type="compositionally biased region" description="Basic and acidic residues" evidence="5">
    <location>
        <begin position="1"/>
        <end position="22"/>
    </location>
</feature>
<comment type="caution">
    <text evidence="8">The sequence shown here is derived from an EMBL/GenBank/DDBJ whole genome shotgun (WGS) entry which is preliminary data.</text>
</comment>
<evidence type="ECO:0000256" key="3">
    <source>
        <dbReference type="ARBA" id="ARBA00022801"/>
    </source>
</evidence>
<dbReference type="InterPro" id="IPR000064">
    <property type="entry name" value="NLP_P60_dom"/>
</dbReference>
<feature type="compositionally biased region" description="Basic and acidic residues" evidence="5">
    <location>
        <begin position="180"/>
        <end position="194"/>
    </location>
</feature>
<dbReference type="SUPFAM" id="SSF54001">
    <property type="entry name" value="Cysteine proteinases"/>
    <property type="match status" value="1"/>
</dbReference>
<accession>A0A0D8IVN9</accession>
<feature type="transmembrane region" description="Helical" evidence="6">
    <location>
        <begin position="387"/>
        <end position="406"/>
    </location>
</feature>
<keyword evidence="4" id="KW-0788">Thiol protease</keyword>
<dbReference type="InterPro" id="IPR051202">
    <property type="entry name" value="Peptidase_C40"/>
</dbReference>
<evidence type="ECO:0000256" key="4">
    <source>
        <dbReference type="ARBA" id="ARBA00022807"/>
    </source>
</evidence>
<dbReference type="PATRIC" id="fig|1550024.3.peg.3722"/>
<evidence type="ECO:0000313" key="8">
    <source>
        <dbReference type="EMBL" id="KJF38732.1"/>
    </source>
</evidence>
<evidence type="ECO:0000313" key="9">
    <source>
        <dbReference type="Proteomes" id="UP000032483"/>
    </source>
</evidence>
<proteinExistence type="inferred from homology"/>
<keyword evidence="3" id="KW-0378">Hydrolase</keyword>
<evidence type="ECO:0000259" key="7">
    <source>
        <dbReference type="PROSITE" id="PS51935"/>
    </source>
</evidence>
<dbReference type="Gene3D" id="3.90.1720.10">
    <property type="entry name" value="endopeptidase domain like (from Nostoc punctiforme)"/>
    <property type="match status" value="1"/>
</dbReference>
<dbReference type="PROSITE" id="PS51935">
    <property type="entry name" value="NLPC_P60"/>
    <property type="match status" value="1"/>
</dbReference>
<dbReference type="InterPro" id="IPR038765">
    <property type="entry name" value="Papain-like_cys_pep_sf"/>
</dbReference>
<feature type="compositionally biased region" description="Basic and acidic residues" evidence="5">
    <location>
        <begin position="31"/>
        <end position="62"/>
    </location>
</feature>
<keyword evidence="9" id="KW-1185">Reference proteome</keyword>
<comment type="similarity">
    <text evidence="1">Belongs to the peptidase C40 family.</text>
</comment>
<protein>
    <recommendedName>
        <fullName evidence="7">NlpC/P60 domain-containing protein</fullName>
    </recommendedName>
</protein>
<dbReference type="NCBIfam" id="NF045974">
    <property type="entry name" value="conju_CD1108"/>
    <property type="match status" value="1"/>
</dbReference>
<dbReference type="GO" id="GO:0006508">
    <property type="term" value="P:proteolysis"/>
    <property type="evidence" value="ECO:0007669"/>
    <property type="project" value="UniProtKB-KW"/>
</dbReference>
<organism evidence="8 9">
    <name type="scientific">Ruthenibacterium lactatiformans</name>
    <dbReference type="NCBI Taxonomy" id="1550024"/>
    <lineage>
        <taxon>Bacteria</taxon>
        <taxon>Bacillati</taxon>
        <taxon>Bacillota</taxon>
        <taxon>Clostridia</taxon>
        <taxon>Eubacteriales</taxon>
        <taxon>Oscillospiraceae</taxon>
        <taxon>Ruthenibacterium</taxon>
    </lineage>
</organism>
<name>A0A0D8IVN9_9FIRM</name>
<dbReference type="Pfam" id="PF00877">
    <property type="entry name" value="NLPC_P60"/>
    <property type="match status" value="1"/>
</dbReference>
<keyword evidence="2" id="KW-0645">Protease</keyword>
<feature type="region of interest" description="Disordered" evidence="5">
    <location>
        <begin position="1"/>
        <end position="114"/>
    </location>
</feature>
<dbReference type="PANTHER" id="PTHR47053">
    <property type="entry name" value="MUREIN DD-ENDOPEPTIDASE MEPH-RELATED"/>
    <property type="match status" value="1"/>
</dbReference>
<dbReference type="AlphaFoldDB" id="A0A0D8IVN9"/>
<dbReference type="GeneID" id="42858114"/>
<feature type="region of interest" description="Disordered" evidence="5">
    <location>
        <begin position="148"/>
        <end position="194"/>
    </location>
</feature>
<keyword evidence="6" id="KW-0812">Transmembrane</keyword>
<gene>
    <name evidence="8" type="ORF">TQ39_16310</name>
</gene>
<sequence length="739" mass="81048">MSDNFELHSRDKKVQRMTRDGLVEENLTKGTESRISDRLLDADLEQHRETELDFSADRREAVTGEGKNPKLYQKHSAGKKMEPGKAAEQQSTQEPIAESTDATPIPSSREIVAGEATRKGGLAVAAVESQIGRGHVSGTAIEIPVDSVEGTKAGEASKTGSNAKEAKTGSAKTMKSRRMQKLEEKSQAVNEKLEQAQDALPKRKVVRHQRLFEEETGKVKHRLSFDDEVKPLGGSKLSSSGKAVGGKAVAAAGTVIHGKIHDAEQDNSAVEAAHKAELTAEGTVRTVNHKLEKHKAKPYQKVSKLEMKAEKANTRLLFEQAAEKQPELRKKGWKQLYQKHKIKKQYQAAYRSTKNGAAVDAAGKAVSSGTTKVKDVVISVIRKNKSVIVAVIAILLLLVLMISGLGSCTAIIGESGGGVVSSTYLSSDDEITSTDNQYTSLENALQNQLDNIESTYPGYDEYRYTVDEITHDPYALVSYLTAKYGNFTYAQVQSELQTLFESQYTLSVSETVEVRYRTETRTGHHTVHEPDGTTSTETYTYEVEVPYNYYILNITLTNKGLDSVVQPLMTEEQKGYYQTYQASLGNRSYLFGENIVAGNVAGGGISYEIPPEALEDADFRAMITEAEKYLGYPYVWGGSSPSTSFDCSGFVSWVINHSVGNVGRQTANGLMGCCTYVSPSDAKPGDLIFFQGTYNTSGASHVGIYVGNNMMIHCGNPIQYASIETNYWQQHFLCFGRIN</sequence>
<feature type="compositionally biased region" description="Polar residues" evidence="5">
    <location>
        <begin position="88"/>
        <end position="106"/>
    </location>
</feature>
<dbReference type="RefSeq" id="WP_050006309.1">
    <property type="nucleotide sequence ID" value="NZ_JXXK01000032.1"/>
</dbReference>
<reference evidence="8" key="1">
    <citation type="submission" date="2015-02" db="EMBL/GenBank/DDBJ databases">
        <title>A novel member of the family Ruminococcaceae isolated from human feces.</title>
        <authorList>
            <person name="Shkoporov A.N."/>
            <person name="Chaplin A.V."/>
            <person name="Motuzova O.V."/>
            <person name="Kafarskaia L.I."/>
            <person name="Khokhlova E.V."/>
            <person name="Efimov B.A."/>
        </authorList>
    </citation>
    <scope>NUCLEOTIDE SEQUENCE [LARGE SCALE GENOMIC DNA]</scope>
    <source>
        <strain evidence="8">585-1</strain>
    </source>
</reference>
<evidence type="ECO:0000256" key="6">
    <source>
        <dbReference type="SAM" id="Phobius"/>
    </source>
</evidence>
<dbReference type="GO" id="GO:0008234">
    <property type="term" value="F:cysteine-type peptidase activity"/>
    <property type="evidence" value="ECO:0007669"/>
    <property type="project" value="UniProtKB-KW"/>
</dbReference>
<evidence type="ECO:0000256" key="2">
    <source>
        <dbReference type="ARBA" id="ARBA00022670"/>
    </source>
</evidence>